<dbReference type="SUPFAM" id="SSF52402">
    <property type="entry name" value="Adenine nucleotide alpha hydrolases-like"/>
    <property type="match status" value="1"/>
</dbReference>
<dbReference type="InterPro" id="IPR012795">
    <property type="entry name" value="tRNA_Ile_lys_synt_N"/>
</dbReference>
<dbReference type="Pfam" id="PF01171">
    <property type="entry name" value="ATP_bind_3"/>
    <property type="match status" value="1"/>
</dbReference>
<dbReference type="GO" id="GO:0005524">
    <property type="term" value="F:ATP binding"/>
    <property type="evidence" value="ECO:0007669"/>
    <property type="project" value="UniProtKB-UniRule"/>
</dbReference>
<name>A0A975H8S3_9FLAO</name>
<proteinExistence type="inferred from homology"/>
<dbReference type="Pfam" id="PF11734">
    <property type="entry name" value="TilS_C"/>
    <property type="match status" value="1"/>
</dbReference>
<dbReference type="GO" id="GO:0032267">
    <property type="term" value="F:tRNA(Ile)-lysidine synthase activity"/>
    <property type="evidence" value="ECO:0007669"/>
    <property type="project" value="UniProtKB-EC"/>
</dbReference>
<protein>
    <recommendedName>
        <fullName evidence="8">tRNA(Ile)-lysidine synthase</fullName>
        <ecNumber evidence="8">6.3.4.19</ecNumber>
    </recommendedName>
    <alternativeName>
        <fullName evidence="8">tRNA(Ile)-2-lysyl-cytidine synthase</fullName>
    </alternativeName>
    <alternativeName>
        <fullName evidence="8">tRNA(Ile)-lysidine synthetase</fullName>
    </alternativeName>
</protein>
<keyword evidence="4 8" id="KW-0819">tRNA processing</keyword>
<comment type="domain">
    <text evidence="8">The N-terminal region contains the highly conserved SGGXDS motif, predicted to be a P-loop motif involved in ATP binding.</text>
</comment>
<dbReference type="EMBL" id="CP071869">
    <property type="protein sequence ID" value="QTE21975.1"/>
    <property type="molecule type" value="Genomic_DNA"/>
</dbReference>
<dbReference type="InterPro" id="IPR012094">
    <property type="entry name" value="tRNA_Ile_lys_synt"/>
</dbReference>
<evidence type="ECO:0000256" key="6">
    <source>
        <dbReference type="ARBA" id="ARBA00022840"/>
    </source>
</evidence>
<dbReference type="NCBIfam" id="TIGR02432">
    <property type="entry name" value="lysidine_TilS_N"/>
    <property type="match status" value="1"/>
</dbReference>
<evidence type="ECO:0000256" key="5">
    <source>
        <dbReference type="ARBA" id="ARBA00022741"/>
    </source>
</evidence>
<dbReference type="EC" id="6.3.4.19" evidence="8"/>
<evidence type="ECO:0000313" key="11">
    <source>
        <dbReference type="Proteomes" id="UP000663920"/>
    </source>
</evidence>
<accession>A0A975H8S3</accession>
<dbReference type="SMART" id="SM00977">
    <property type="entry name" value="TilS_C"/>
    <property type="match status" value="1"/>
</dbReference>
<keyword evidence="11" id="KW-1185">Reference proteome</keyword>
<keyword evidence="5 8" id="KW-0547">Nucleotide-binding</keyword>
<evidence type="ECO:0000256" key="8">
    <source>
        <dbReference type="HAMAP-Rule" id="MF_01161"/>
    </source>
</evidence>
<keyword evidence="2 8" id="KW-0963">Cytoplasm</keyword>
<organism evidence="10 11">
    <name type="scientific">Polaribacter cellanae</name>
    <dbReference type="NCBI Taxonomy" id="2818493"/>
    <lineage>
        <taxon>Bacteria</taxon>
        <taxon>Pseudomonadati</taxon>
        <taxon>Bacteroidota</taxon>
        <taxon>Flavobacteriia</taxon>
        <taxon>Flavobacteriales</taxon>
        <taxon>Flavobacteriaceae</taxon>
    </lineage>
</organism>
<dbReference type="AlphaFoldDB" id="A0A975H8S3"/>
<comment type="similarity">
    <text evidence="8">Belongs to the tRNA(Ile)-lysidine synthase family.</text>
</comment>
<dbReference type="Proteomes" id="UP000663920">
    <property type="component" value="Chromosome"/>
</dbReference>
<dbReference type="Gene3D" id="3.40.50.620">
    <property type="entry name" value="HUPs"/>
    <property type="match status" value="1"/>
</dbReference>
<dbReference type="NCBIfam" id="TIGR02433">
    <property type="entry name" value="lysidine_TilS_C"/>
    <property type="match status" value="1"/>
</dbReference>
<gene>
    <name evidence="8 10" type="primary">tilS</name>
    <name evidence="10" type="ORF">J3359_14315</name>
</gene>
<dbReference type="GO" id="GO:0005737">
    <property type="term" value="C:cytoplasm"/>
    <property type="evidence" value="ECO:0007669"/>
    <property type="project" value="UniProtKB-SubCell"/>
</dbReference>
<comment type="function">
    <text evidence="8">Ligates lysine onto the cytidine present at position 34 of the AUA codon-specific tRNA(Ile) that contains the anticodon CAU, in an ATP-dependent manner. Cytidine is converted to lysidine, thus changing the amino acid specificity of the tRNA from methionine to isoleucine.</text>
</comment>
<dbReference type="InterPro" id="IPR014729">
    <property type="entry name" value="Rossmann-like_a/b/a_fold"/>
</dbReference>
<comment type="subcellular location">
    <subcellularLocation>
        <location evidence="1 8">Cytoplasm</location>
    </subcellularLocation>
</comment>
<feature type="binding site" evidence="8">
    <location>
        <begin position="26"/>
        <end position="31"/>
    </location>
    <ligand>
        <name>ATP</name>
        <dbReference type="ChEBI" id="CHEBI:30616"/>
    </ligand>
</feature>
<dbReference type="CDD" id="cd01992">
    <property type="entry name" value="TilS_N"/>
    <property type="match status" value="1"/>
</dbReference>
<dbReference type="HAMAP" id="MF_01161">
    <property type="entry name" value="tRNA_Ile_lys_synt"/>
    <property type="match status" value="1"/>
</dbReference>
<dbReference type="InterPro" id="IPR012796">
    <property type="entry name" value="Lysidine-tRNA-synth_C"/>
</dbReference>
<feature type="domain" description="Lysidine-tRNA(Ile) synthetase C-terminal" evidence="9">
    <location>
        <begin position="365"/>
        <end position="437"/>
    </location>
</feature>
<dbReference type="SUPFAM" id="SSF56037">
    <property type="entry name" value="PheT/TilS domain"/>
    <property type="match status" value="1"/>
</dbReference>
<dbReference type="InterPro" id="IPR011063">
    <property type="entry name" value="TilS/TtcA_N"/>
</dbReference>
<dbReference type="PANTHER" id="PTHR43033">
    <property type="entry name" value="TRNA(ILE)-LYSIDINE SYNTHASE-RELATED"/>
    <property type="match status" value="1"/>
</dbReference>
<keyword evidence="3 8" id="KW-0436">Ligase</keyword>
<sequence>MLQKFKEHINKNFPFLKEQKILIAISGGVDSVVLTHLLKQLNFNISLGHCNFNLREKESDLDEEFVKNLSKKLNIDCFTTSFQTTKISEKNKESTQITARNLRYEWFQKLIETHNFDVVLTAHHSDDNLETFLINLTRGTGLEGFTGIPEINGNIVRPLLVFSREEIIDFATKNKLDWREDKSNASTKYTRNKIRHKVIPVLKEINPSLLETFSKTIENLKESRHIIDDKIADIKSEILQPFDYTQKDSVMKYNISKIQELSNPKAYLYQLLKEYNFTEWKDVFHLIVAQTGKQLFSKTHVLLKDRDFLILSKINNKKTKPSYFIDKNISKITAPLYLTLKKVAEISEENKNTIYVNEEALEFPLIIRKWQNGDYFYPKGMLGKKKLSKYFKDEKMSLFEKEQAWLLCNNNNDIIWVIGKRQDGRFYVKNMPKIMKISILNSL</sequence>
<dbReference type="RefSeq" id="WP_208077577.1">
    <property type="nucleotide sequence ID" value="NZ_CP071869.1"/>
</dbReference>
<evidence type="ECO:0000256" key="7">
    <source>
        <dbReference type="ARBA" id="ARBA00048539"/>
    </source>
</evidence>
<keyword evidence="6 8" id="KW-0067">ATP-binding</keyword>
<comment type="catalytic activity">
    <reaction evidence="7 8">
        <text>cytidine(34) in tRNA(Ile2) + L-lysine + ATP = lysidine(34) in tRNA(Ile2) + AMP + diphosphate + H(+)</text>
        <dbReference type="Rhea" id="RHEA:43744"/>
        <dbReference type="Rhea" id="RHEA-COMP:10625"/>
        <dbReference type="Rhea" id="RHEA-COMP:10670"/>
        <dbReference type="ChEBI" id="CHEBI:15378"/>
        <dbReference type="ChEBI" id="CHEBI:30616"/>
        <dbReference type="ChEBI" id="CHEBI:32551"/>
        <dbReference type="ChEBI" id="CHEBI:33019"/>
        <dbReference type="ChEBI" id="CHEBI:82748"/>
        <dbReference type="ChEBI" id="CHEBI:83665"/>
        <dbReference type="ChEBI" id="CHEBI:456215"/>
        <dbReference type="EC" id="6.3.4.19"/>
    </reaction>
</comment>
<dbReference type="GO" id="GO:0006400">
    <property type="term" value="P:tRNA modification"/>
    <property type="evidence" value="ECO:0007669"/>
    <property type="project" value="UniProtKB-UniRule"/>
</dbReference>
<evidence type="ECO:0000256" key="4">
    <source>
        <dbReference type="ARBA" id="ARBA00022694"/>
    </source>
</evidence>
<evidence type="ECO:0000256" key="3">
    <source>
        <dbReference type="ARBA" id="ARBA00022598"/>
    </source>
</evidence>
<evidence type="ECO:0000259" key="9">
    <source>
        <dbReference type="SMART" id="SM00977"/>
    </source>
</evidence>
<dbReference type="PANTHER" id="PTHR43033:SF1">
    <property type="entry name" value="TRNA(ILE)-LYSIDINE SYNTHASE-RELATED"/>
    <property type="match status" value="1"/>
</dbReference>
<reference evidence="10 11" key="1">
    <citation type="submission" date="2021-03" db="EMBL/GenBank/DDBJ databases">
        <title>Complete genome of Polaribacter_sp.SM13.</title>
        <authorList>
            <person name="Jeong S.W."/>
            <person name="Bae J.W."/>
        </authorList>
    </citation>
    <scope>NUCLEOTIDE SEQUENCE [LARGE SCALE GENOMIC DNA]</scope>
    <source>
        <strain evidence="10 11">SM13</strain>
    </source>
</reference>
<evidence type="ECO:0000256" key="1">
    <source>
        <dbReference type="ARBA" id="ARBA00004496"/>
    </source>
</evidence>
<evidence type="ECO:0000256" key="2">
    <source>
        <dbReference type="ARBA" id="ARBA00022490"/>
    </source>
</evidence>
<dbReference type="KEGG" id="pcea:J3359_14315"/>
<evidence type="ECO:0000313" key="10">
    <source>
        <dbReference type="EMBL" id="QTE21975.1"/>
    </source>
</evidence>